<keyword evidence="3" id="KW-1185">Reference proteome</keyword>
<evidence type="ECO:0000256" key="1">
    <source>
        <dbReference type="SAM" id="SignalP"/>
    </source>
</evidence>
<proteinExistence type="predicted"/>
<name>A0A5D4GTR5_9HYPH</name>
<sequence length="167" mass="18624">MNILLATATATALALAGAFALAPTREIVTEVQIDAAPSKVWSVLADPQRYAEWNPFLVDMEGELAEGATLTNTMRPQGGSEMTFRPTVLKVERDRELRWLGRLLLPRIFDGEHYFLLEERDGGTRLVHGERFGGIGLWLLDVERFRADFERMNAALKARVEALPVSG</sequence>
<keyword evidence="1" id="KW-0732">Signal</keyword>
<evidence type="ECO:0000313" key="2">
    <source>
        <dbReference type="EMBL" id="TYR31313.1"/>
    </source>
</evidence>
<dbReference type="Gene3D" id="3.30.530.20">
    <property type="match status" value="1"/>
</dbReference>
<dbReference type="PANTHER" id="PTHR36166">
    <property type="entry name" value="CHROMOSOME 9, WHOLE GENOME SHOTGUN SEQUENCE"/>
    <property type="match status" value="1"/>
</dbReference>
<dbReference type="CDD" id="cd07822">
    <property type="entry name" value="SRPBCC_4"/>
    <property type="match status" value="1"/>
</dbReference>
<reference evidence="2 3" key="1">
    <citation type="submission" date="2019-08" db="EMBL/GenBank/DDBJ databases">
        <authorList>
            <person name="Seo Y.L."/>
        </authorList>
    </citation>
    <scope>NUCLEOTIDE SEQUENCE [LARGE SCALE GENOMIC DNA]</scope>
    <source>
        <strain evidence="2 3">MaA-C15</strain>
    </source>
</reference>
<reference evidence="2 3" key="2">
    <citation type="submission" date="2019-09" db="EMBL/GenBank/DDBJ databases">
        <title>Mesorhizobium sp. MaA-C15 isolated from Microcystis aeruginosa.</title>
        <authorList>
            <person name="Jeong S.E."/>
            <person name="Jin H.M."/>
            <person name="Jeon C.O."/>
        </authorList>
    </citation>
    <scope>NUCLEOTIDE SEQUENCE [LARGE SCALE GENOMIC DNA]</scope>
    <source>
        <strain evidence="2 3">MaA-C15</strain>
    </source>
</reference>
<gene>
    <name evidence="2" type="ORF">FY036_13570</name>
</gene>
<evidence type="ECO:0000313" key="3">
    <source>
        <dbReference type="Proteomes" id="UP000323258"/>
    </source>
</evidence>
<dbReference type="Pfam" id="PF10604">
    <property type="entry name" value="Polyketide_cyc2"/>
    <property type="match status" value="1"/>
</dbReference>
<dbReference type="InterPro" id="IPR019587">
    <property type="entry name" value="Polyketide_cyclase/dehydratase"/>
</dbReference>
<accession>A0A5D4GTR5</accession>
<dbReference type="OrthoDB" id="9800600at2"/>
<dbReference type="PANTHER" id="PTHR36166:SF1">
    <property type="entry name" value="SRPBCC DOMAIN-CONTAINING PROTEIN"/>
    <property type="match status" value="1"/>
</dbReference>
<dbReference type="AlphaFoldDB" id="A0A5D4GTR5"/>
<feature type="chain" id="PRO_5023014582" evidence="1">
    <location>
        <begin position="23"/>
        <end position="167"/>
    </location>
</feature>
<dbReference type="Proteomes" id="UP000323258">
    <property type="component" value="Unassembled WGS sequence"/>
</dbReference>
<dbReference type="SUPFAM" id="SSF55961">
    <property type="entry name" value="Bet v1-like"/>
    <property type="match status" value="1"/>
</dbReference>
<dbReference type="RefSeq" id="WP_148915286.1">
    <property type="nucleotide sequence ID" value="NZ_VSZS01000064.1"/>
</dbReference>
<dbReference type="EMBL" id="VSZS01000064">
    <property type="protein sequence ID" value="TYR31313.1"/>
    <property type="molecule type" value="Genomic_DNA"/>
</dbReference>
<organism evidence="2 3">
    <name type="scientific">Neoaquamicrobium microcysteis</name>
    <dbReference type="NCBI Taxonomy" id="2682781"/>
    <lineage>
        <taxon>Bacteria</taxon>
        <taxon>Pseudomonadati</taxon>
        <taxon>Pseudomonadota</taxon>
        <taxon>Alphaproteobacteria</taxon>
        <taxon>Hyphomicrobiales</taxon>
        <taxon>Phyllobacteriaceae</taxon>
        <taxon>Neoaquamicrobium</taxon>
    </lineage>
</organism>
<dbReference type="InterPro" id="IPR023393">
    <property type="entry name" value="START-like_dom_sf"/>
</dbReference>
<comment type="caution">
    <text evidence="2">The sequence shown here is derived from an EMBL/GenBank/DDBJ whole genome shotgun (WGS) entry which is preliminary data.</text>
</comment>
<protein>
    <submittedName>
        <fullName evidence="2">SRPBCC domain-containing protein</fullName>
    </submittedName>
</protein>
<feature type="signal peptide" evidence="1">
    <location>
        <begin position="1"/>
        <end position="22"/>
    </location>
</feature>